<sequence length="160" mass="17907">MRYFDQKSLEIARPETVVDPSCDSTSSSSTTYRGNITNKTRAKQTTAYRRRAAKRQSILNRISIHLGKIAAEMDQRRHIREILDETREEEGQHGSASKQSRHQDDAEAGYLLRPSKWHATSSYAHPSTPSAQTIHSTTDTTGITADAGYCDEEYKPCSGS</sequence>
<protein>
    <submittedName>
        <fullName evidence="2">Uncharacterized protein</fullName>
    </submittedName>
</protein>
<gene>
    <name evidence="2" type="ORF">M7I_2171</name>
</gene>
<dbReference type="HOGENOM" id="CLU_1652323_0_0_1"/>
<organism evidence="2 3">
    <name type="scientific">Glarea lozoyensis (strain ATCC 74030 / MF5533)</name>
    <dbReference type="NCBI Taxonomy" id="1104152"/>
    <lineage>
        <taxon>Eukaryota</taxon>
        <taxon>Fungi</taxon>
        <taxon>Dikarya</taxon>
        <taxon>Ascomycota</taxon>
        <taxon>Pezizomycotina</taxon>
        <taxon>Leotiomycetes</taxon>
        <taxon>Helotiales</taxon>
        <taxon>Helotiaceae</taxon>
        <taxon>Glarea</taxon>
    </lineage>
</organism>
<dbReference type="EMBL" id="AGUE01000044">
    <property type="protein sequence ID" value="EHL01818.1"/>
    <property type="molecule type" value="Genomic_DNA"/>
</dbReference>
<evidence type="ECO:0000313" key="2">
    <source>
        <dbReference type="EMBL" id="EHL01818.1"/>
    </source>
</evidence>
<feature type="compositionally biased region" description="Polar residues" evidence="1">
    <location>
        <begin position="118"/>
        <end position="132"/>
    </location>
</feature>
<comment type="caution">
    <text evidence="2">The sequence shown here is derived from an EMBL/GenBank/DDBJ whole genome shotgun (WGS) entry which is preliminary data.</text>
</comment>
<keyword evidence="3" id="KW-1185">Reference proteome</keyword>
<dbReference type="AlphaFoldDB" id="H0EI25"/>
<reference evidence="2 3" key="1">
    <citation type="journal article" date="2012" name="Eukaryot. Cell">
        <title>Genome sequence of the fungus Glarea lozoyensis: the first genome sequence of a species from the Helotiaceae family.</title>
        <authorList>
            <person name="Youssar L."/>
            <person name="Gruening B.A."/>
            <person name="Erxleben A."/>
            <person name="Guenther S."/>
            <person name="Huettel W."/>
        </authorList>
    </citation>
    <scope>NUCLEOTIDE SEQUENCE [LARGE SCALE GENOMIC DNA]</scope>
    <source>
        <strain evidence="3">ATCC 74030 / MF5533</strain>
    </source>
</reference>
<feature type="region of interest" description="Disordered" evidence="1">
    <location>
        <begin position="1"/>
        <end position="54"/>
    </location>
</feature>
<evidence type="ECO:0000256" key="1">
    <source>
        <dbReference type="SAM" id="MobiDB-lite"/>
    </source>
</evidence>
<name>H0EI25_GLAL7</name>
<dbReference type="InParanoid" id="H0EI25"/>
<evidence type="ECO:0000313" key="3">
    <source>
        <dbReference type="Proteomes" id="UP000005446"/>
    </source>
</evidence>
<feature type="compositionally biased region" description="Polar residues" evidence="1">
    <location>
        <begin position="32"/>
        <end position="47"/>
    </location>
</feature>
<feature type="compositionally biased region" description="Low complexity" evidence="1">
    <location>
        <begin position="133"/>
        <end position="144"/>
    </location>
</feature>
<dbReference type="Proteomes" id="UP000005446">
    <property type="component" value="Unassembled WGS sequence"/>
</dbReference>
<feature type="compositionally biased region" description="Basic and acidic residues" evidence="1">
    <location>
        <begin position="1"/>
        <end position="13"/>
    </location>
</feature>
<feature type="compositionally biased region" description="Basic and acidic residues" evidence="1">
    <location>
        <begin position="80"/>
        <end position="92"/>
    </location>
</feature>
<feature type="region of interest" description="Disordered" evidence="1">
    <location>
        <begin position="80"/>
        <end position="144"/>
    </location>
</feature>
<accession>H0EI25</accession>
<proteinExistence type="predicted"/>